<proteinExistence type="predicted"/>
<feature type="domain" description="F-box" evidence="2">
    <location>
        <begin position="79"/>
        <end position="128"/>
    </location>
</feature>
<organism evidence="3 4">
    <name type="scientific">Ambispora leptoticha</name>
    <dbReference type="NCBI Taxonomy" id="144679"/>
    <lineage>
        <taxon>Eukaryota</taxon>
        <taxon>Fungi</taxon>
        <taxon>Fungi incertae sedis</taxon>
        <taxon>Mucoromycota</taxon>
        <taxon>Glomeromycotina</taxon>
        <taxon>Glomeromycetes</taxon>
        <taxon>Archaeosporales</taxon>
        <taxon>Ambisporaceae</taxon>
        <taxon>Ambispora</taxon>
    </lineage>
</organism>
<gene>
    <name evidence="3" type="ORF">ALEPTO_LOCUS7184</name>
</gene>
<dbReference type="InterPro" id="IPR001810">
    <property type="entry name" value="F-box_dom"/>
</dbReference>
<feature type="region of interest" description="Disordered" evidence="1">
    <location>
        <begin position="35"/>
        <end position="74"/>
    </location>
</feature>
<evidence type="ECO:0000259" key="2">
    <source>
        <dbReference type="PROSITE" id="PS50181"/>
    </source>
</evidence>
<evidence type="ECO:0000256" key="1">
    <source>
        <dbReference type="SAM" id="MobiDB-lite"/>
    </source>
</evidence>
<dbReference type="PROSITE" id="PS50181">
    <property type="entry name" value="FBOX"/>
    <property type="match status" value="1"/>
</dbReference>
<accession>A0A9N9BXU0</accession>
<evidence type="ECO:0000313" key="4">
    <source>
        <dbReference type="Proteomes" id="UP000789508"/>
    </source>
</evidence>
<protein>
    <submittedName>
        <fullName evidence="3">10554_t:CDS:1</fullName>
    </submittedName>
</protein>
<name>A0A9N9BXU0_9GLOM</name>
<reference evidence="3" key="1">
    <citation type="submission" date="2021-06" db="EMBL/GenBank/DDBJ databases">
        <authorList>
            <person name="Kallberg Y."/>
            <person name="Tangrot J."/>
            <person name="Rosling A."/>
        </authorList>
    </citation>
    <scope>NUCLEOTIDE SEQUENCE</scope>
    <source>
        <strain evidence="3">FL130A</strain>
    </source>
</reference>
<feature type="compositionally biased region" description="Basic and acidic residues" evidence="1">
    <location>
        <begin position="35"/>
        <end position="52"/>
    </location>
</feature>
<dbReference type="InterPro" id="IPR036047">
    <property type="entry name" value="F-box-like_dom_sf"/>
</dbReference>
<dbReference type="OrthoDB" id="9973021at2759"/>
<feature type="compositionally biased region" description="Low complexity" evidence="1">
    <location>
        <begin position="58"/>
        <end position="72"/>
    </location>
</feature>
<sequence>MTAKKTLIESMACSFTGMSIHENGSYESNDLVVNDERSENSQKDSIDSDSKNKCLLPTTTNSITNDHNNNNENNKKCKKLTINEFPNEILSMVIHKLSNDNSARKLWSLRRVSRQWKYVIHQVLYEKVKYRLTHSSPTSVQLYTCQITESKVKYSDSIRVHITGYDKETGEMMLRCQQSQHFSRVNKKTKLFLVVRRKTPVIMRKGIINNNVAEPNNNENITLRTEECKEPLRDGKHVFYKENSFKIEYELKRNYTSDAIITKAFEKCLSVLSVVVSPILVLETAISI</sequence>
<keyword evidence="4" id="KW-1185">Reference proteome</keyword>
<dbReference type="AlphaFoldDB" id="A0A9N9BXU0"/>
<dbReference type="EMBL" id="CAJVPS010002937">
    <property type="protein sequence ID" value="CAG8579298.1"/>
    <property type="molecule type" value="Genomic_DNA"/>
</dbReference>
<dbReference type="SUPFAM" id="SSF81383">
    <property type="entry name" value="F-box domain"/>
    <property type="match status" value="1"/>
</dbReference>
<dbReference type="Proteomes" id="UP000789508">
    <property type="component" value="Unassembled WGS sequence"/>
</dbReference>
<comment type="caution">
    <text evidence="3">The sequence shown here is derived from an EMBL/GenBank/DDBJ whole genome shotgun (WGS) entry which is preliminary data.</text>
</comment>
<evidence type="ECO:0000313" key="3">
    <source>
        <dbReference type="EMBL" id="CAG8579298.1"/>
    </source>
</evidence>